<accession>A0AAD4IGV3</accession>
<protein>
    <submittedName>
        <fullName evidence="1">Uncharacterized protein</fullName>
    </submittedName>
</protein>
<proteinExistence type="predicted"/>
<dbReference type="AlphaFoldDB" id="A0AAD4IGV3"/>
<evidence type="ECO:0000313" key="1">
    <source>
        <dbReference type="EMBL" id="KAG9194400.1"/>
    </source>
</evidence>
<sequence length="111" mass="12768">MADHVSCPLFASPLIAERDGLEKDVRDNNAAIERWAVTPRWNWQQLRAARILQRRLDREVILLTIDIDIALTRGADNMEWLMSLSQEELRNCLQLTWQAVLSRSASVPNVT</sequence>
<reference evidence="1" key="1">
    <citation type="submission" date="2021-07" db="EMBL/GenBank/DDBJ databases">
        <title>Genome Resource of American Ginseng Black Spot Pathogen Alternaria panax.</title>
        <authorList>
            <person name="Qiu C."/>
            <person name="Wang W."/>
            <person name="Liu Z."/>
        </authorList>
    </citation>
    <scope>NUCLEOTIDE SEQUENCE</scope>
    <source>
        <strain evidence="1">BNCC115425</strain>
    </source>
</reference>
<comment type="caution">
    <text evidence="1">The sequence shown here is derived from an EMBL/GenBank/DDBJ whole genome shotgun (WGS) entry which is preliminary data.</text>
</comment>
<dbReference type="Proteomes" id="UP001199106">
    <property type="component" value="Unassembled WGS sequence"/>
</dbReference>
<keyword evidence="2" id="KW-1185">Reference proteome</keyword>
<dbReference type="EMBL" id="JAANER010000002">
    <property type="protein sequence ID" value="KAG9194400.1"/>
    <property type="molecule type" value="Genomic_DNA"/>
</dbReference>
<gene>
    <name evidence="1" type="ORF">G6011_04435</name>
</gene>
<organism evidence="1 2">
    <name type="scientific">Alternaria panax</name>
    <dbReference type="NCBI Taxonomy" id="48097"/>
    <lineage>
        <taxon>Eukaryota</taxon>
        <taxon>Fungi</taxon>
        <taxon>Dikarya</taxon>
        <taxon>Ascomycota</taxon>
        <taxon>Pezizomycotina</taxon>
        <taxon>Dothideomycetes</taxon>
        <taxon>Pleosporomycetidae</taxon>
        <taxon>Pleosporales</taxon>
        <taxon>Pleosporineae</taxon>
        <taxon>Pleosporaceae</taxon>
        <taxon>Alternaria</taxon>
        <taxon>Alternaria sect. Panax</taxon>
    </lineage>
</organism>
<name>A0AAD4IGV3_9PLEO</name>
<evidence type="ECO:0000313" key="2">
    <source>
        <dbReference type="Proteomes" id="UP001199106"/>
    </source>
</evidence>